<gene>
    <name evidence="1" type="ORF">NX774_04540</name>
</gene>
<proteinExistence type="predicted"/>
<evidence type="ECO:0000313" key="2">
    <source>
        <dbReference type="Proteomes" id="UP001206126"/>
    </source>
</evidence>
<name>A0ABT2D9S7_9BURK</name>
<dbReference type="RefSeq" id="WP_258820962.1">
    <property type="nucleotide sequence ID" value="NZ_JANUHB010000001.1"/>
</dbReference>
<evidence type="ECO:0008006" key="3">
    <source>
        <dbReference type="Google" id="ProtNLM"/>
    </source>
</evidence>
<sequence length="953" mass="107845">MMRRFEILKQLDEDTRNKVRAILGDPEGNAIARLTKLRGKLPKGKAEVLDALLNSHFLGKAVKKSAPFPKNPPFADTLQIRNNVSLPEILEVIDRSATAHYQRLTEVGEALHQIDAYYAENNLTACRDRIIEAINTNGWSHAVLRRAVLIRERLPQDAEDELIEEIVQKANLKAAAVISLVHTYARDQSYLTIKRSVLNLPDRGAINRYSRTLSRLSVQPFAKDGEDLAVYLSEVEKCSLIDAVILAKFNSHLFAIDDYPTISQVAGRLGRLDLFPRLLATYDAEASESEYNFYKQSSTWLEYEPIRQYRILLDNYYDSSREDVGDLPGALASQLRNWVGDTQLHNVVGKQQFTKHQFRELAALELSGTATRSAIFNYWLHQSEGQIGFEKDDLLTLMGVTRDLARTVPIKATRTAAKLATDKLVRLILLLLLGKRSKNELDSFHLRKLLEETALGFHGGSLVALVKSYENTHPYVAEYIYDIATEDFIAKLTRLAPHRADIPEIRASLHEWMAGFTNDEYYLQRARTVRIDHQLNRVRNEIDDHRIYVDPSRFSSWIEDEMMLELNGALTASGSGKKGVSVSCDEAVLLLVMSQCYNAFCSNSVFGIASYIGRRIRHGTFHGHLYSSVINSIEKNSKFSPLFRLPQFSAKWKIWKDGYNRAIEEIIRERLHVHSKSKPLGLLLPEVYGPAKQEILAAAVKSISNNFIDTKSVSGIDQIITDYCWRLAELDLAAIAKYLRAQQSAIKNLQYIEDEVLATVPQQEHKFADAFYRELELHIDRKLASMFGWFKRPSIVAPKASVALLFAATVAEVKDTIPDFNPRADDSRGGEIELVGNVYHLVYDSLAVVVANAAKHGDRTRPLRTHFEVITGKPKKLILEISSAIPPERSPEDVAADIERRKMADFQDANLYQGKSGISKLLLLAHTRDDFWLEQYSVVGDEVKVRLAYALEH</sequence>
<accession>A0ABT2D9S7</accession>
<dbReference type="Proteomes" id="UP001206126">
    <property type="component" value="Unassembled WGS sequence"/>
</dbReference>
<dbReference type="EMBL" id="JANUHB010000001">
    <property type="protein sequence ID" value="MCS0807186.1"/>
    <property type="molecule type" value="Genomic_DNA"/>
</dbReference>
<comment type="caution">
    <text evidence="1">The sequence shown here is derived from an EMBL/GenBank/DDBJ whole genome shotgun (WGS) entry which is preliminary data.</text>
</comment>
<protein>
    <recommendedName>
        <fullName evidence="3">ATP-binding protein</fullName>
    </recommendedName>
</protein>
<organism evidence="1 2">
    <name type="scientific">Massilia agilis</name>
    <dbReference type="NCBI Taxonomy" id="1811226"/>
    <lineage>
        <taxon>Bacteria</taxon>
        <taxon>Pseudomonadati</taxon>
        <taxon>Pseudomonadota</taxon>
        <taxon>Betaproteobacteria</taxon>
        <taxon>Burkholderiales</taxon>
        <taxon>Oxalobacteraceae</taxon>
        <taxon>Telluria group</taxon>
        <taxon>Massilia</taxon>
    </lineage>
</organism>
<reference evidence="1 2" key="1">
    <citation type="submission" date="2022-08" db="EMBL/GenBank/DDBJ databases">
        <title>Reclassification of Massilia species as members of the genera Telluria, Duganella, Pseudoduganella, Mokoshia gen. nov. and Zemynaea gen. nov. using orthogonal and non-orthogonal genome-based approaches.</title>
        <authorList>
            <person name="Bowman J.P."/>
        </authorList>
    </citation>
    <scope>NUCLEOTIDE SEQUENCE [LARGE SCALE GENOMIC DNA]</scope>
    <source>
        <strain evidence="1 2">JCM 31605</strain>
    </source>
</reference>
<evidence type="ECO:0000313" key="1">
    <source>
        <dbReference type="EMBL" id="MCS0807186.1"/>
    </source>
</evidence>
<keyword evidence="2" id="KW-1185">Reference proteome</keyword>